<name>A0A0E9TZQ9_ANGAN</name>
<reference evidence="1" key="2">
    <citation type="journal article" date="2015" name="Fish Shellfish Immunol.">
        <title>Early steps in the European eel (Anguilla anguilla)-Vibrio vulnificus interaction in the gills: Role of the RtxA13 toxin.</title>
        <authorList>
            <person name="Callol A."/>
            <person name="Pajuelo D."/>
            <person name="Ebbesson L."/>
            <person name="Teles M."/>
            <person name="MacKenzie S."/>
            <person name="Amaro C."/>
        </authorList>
    </citation>
    <scope>NUCLEOTIDE SEQUENCE</scope>
</reference>
<proteinExistence type="predicted"/>
<accession>A0A0E9TZQ9</accession>
<sequence>MVMYNICSNLQTFLNSR</sequence>
<organism evidence="1">
    <name type="scientific">Anguilla anguilla</name>
    <name type="common">European freshwater eel</name>
    <name type="synonym">Muraena anguilla</name>
    <dbReference type="NCBI Taxonomy" id="7936"/>
    <lineage>
        <taxon>Eukaryota</taxon>
        <taxon>Metazoa</taxon>
        <taxon>Chordata</taxon>
        <taxon>Craniata</taxon>
        <taxon>Vertebrata</taxon>
        <taxon>Euteleostomi</taxon>
        <taxon>Actinopterygii</taxon>
        <taxon>Neopterygii</taxon>
        <taxon>Teleostei</taxon>
        <taxon>Anguilliformes</taxon>
        <taxon>Anguillidae</taxon>
        <taxon>Anguilla</taxon>
    </lineage>
</organism>
<reference evidence="1" key="1">
    <citation type="submission" date="2014-11" db="EMBL/GenBank/DDBJ databases">
        <authorList>
            <person name="Amaro Gonzalez C."/>
        </authorList>
    </citation>
    <scope>NUCLEOTIDE SEQUENCE</scope>
</reference>
<dbReference type="AlphaFoldDB" id="A0A0E9TZQ9"/>
<evidence type="ECO:0000313" key="1">
    <source>
        <dbReference type="EMBL" id="JAH59021.1"/>
    </source>
</evidence>
<dbReference type="EMBL" id="GBXM01049556">
    <property type="protein sequence ID" value="JAH59021.1"/>
    <property type="molecule type" value="Transcribed_RNA"/>
</dbReference>
<protein>
    <submittedName>
        <fullName evidence="1">Uncharacterized protein</fullName>
    </submittedName>
</protein>